<feature type="region of interest" description="Disordered" evidence="1">
    <location>
        <begin position="150"/>
        <end position="172"/>
    </location>
</feature>
<feature type="compositionally biased region" description="Basic and acidic residues" evidence="1">
    <location>
        <begin position="157"/>
        <end position="172"/>
    </location>
</feature>
<sequence>MNDVRKKGSGTWDRSQDRWELKKLGIRKTPQQLADILGEPVPTGKIASRPYWDKYLTILTTADNAEKRKRSHLQERLRSLEVIIESLQAESRDATEFIKERQYVLDLPEWDIDHADVPAMHPDAKKELVMLGLDDDELAVRVLNSHHIKKAPPKGSVKQEAEKYIDSKKGKDKSNQRSAINLFVQACSNILVNEITIDHYREFLKLLKKHPTWNDTSKAKNQSRVHTFLHALATDHNHPMPWIGDKRHMLPVPEGDKVQYTIEQVRTALANATGIARTALLMGLNFGFYASDIIELAEEHVINDGKHVSKVRKKLAHKTNRVKPVWLVWPETKEAMAFGIKRRDLQREWDKFREKFGLPEHKALRKTTAQIIQDDEDFGEEESLLFRGESRQGTHHKNYIKKYTPEQVVKLDKALTKARKVLFGVE</sequence>
<name>A0A5C1ACK6_9BACT</name>
<dbReference type="Proteomes" id="UP000324974">
    <property type="component" value="Chromosome"/>
</dbReference>
<accession>A0A5C1ACK6</accession>
<protein>
    <recommendedName>
        <fullName evidence="4">Integrase</fullName>
    </recommendedName>
</protein>
<proteinExistence type="predicted"/>
<dbReference type="InterPro" id="IPR011010">
    <property type="entry name" value="DNA_brk_join_enz"/>
</dbReference>
<evidence type="ECO:0000313" key="2">
    <source>
        <dbReference type="EMBL" id="QEL16355.1"/>
    </source>
</evidence>
<dbReference type="SUPFAM" id="SSF56349">
    <property type="entry name" value="DNA breaking-rejoining enzymes"/>
    <property type="match status" value="1"/>
</dbReference>
<evidence type="ECO:0000313" key="3">
    <source>
        <dbReference type="Proteomes" id="UP000324974"/>
    </source>
</evidence>
<reference evidence="3" key="1">
    <citation type="submission" date="2019-08" db="EMBL/GenBank/DDBJ databases">
        <title>Limnoglobus roseus gen. nov., sp. nov., a novel freshwater planctomycete with a giant genome from the family Gemmataceae.</title>
        <authorList>
            <person name="Kulichevskaya I.S."/>
            <person name="Naumoff D.G."/>
            <person name="Miroshnikov K."/>
            <person name="Ivanova A."/>
            <person name="Philippov D.A."/>
            <person name="Hakobyan A."/>
            <person name="Rijpstra I.C."/>
            <person name="Sinninghe Damste J.S."/>
            <person name="Liesack W."/>
            <person name="Dedysh S.N."/>
        </authorList>
    </citation>
    <scope>NUCLEOTIDE SEQUENCE [LARGE SCALE GENOMIC DNA]</scope>
    <source>
        <strain evidence="3">PX52</strain>
    </source>
</reference>
<gene>
    <name evidence="2" type="ORF">PX52LOC_03304</name>
</gene>
<evidence type="ECO:0000256" key="1">
    <source>
        <dbReference type="SAM" id="MobiDB-lite"/>
    </source>
</evidence>
<dbReference type="RefSeq" id="WP_149111094.1">
    <property type="nucleotide sequence ID" value="NZ_CP042425.1"/>
</dbReference>
<dbReference type="KEGG" id="lrs:PX52LOC_03304"/>
<dbReference type="GO" id="GO:0003677">
    <property type="term" value="F:DNA binding"/>
    <property type="evidence" value="ECO:0007669"/>
    <property type="project" value="InterPro"/>
</dbReference>
<dbReference type="EMBL" id="CP042425">
    <property type="protein sequence ID" value="QEL16355.1"/>
    <property type="molecule type" value="Genomic_DNA"/>
</dbReference>
<evidence type="ECO:0008006" key="4">
    <source>
        <dbReference type="Google" id="ProtNLM"/>
    </source>
</evidence>
<keyword evidence="3" id="KW-1185">Reference proteome</keyword>
<dbReference type="AlphaFoldDB" id="A0A5C1ACK6"/>
<organism evidence="2 3">
    <name type="scientific">Limnoglobus roseus</name>
    <dbReference type="NCBI Taxonomy" id="2598579"/>
    <lineage>
        <taxon>Bacteria</taxon>
        <taxon>Pseudomonadati</taxon>
        <taxon>Planctomycetota</taxon>
        <taxon>Planctomycetia</taxon>
        <taxon>Gemmatales</taxon>
        <taxon>Gemmataceae</taxon>
        <taxon>Limnoglobus</taxon>
    </lineage>
</organism>